<evidence type="ECO:0000256" key="1">
    <source>
        <dbReference type="ARBA" id="ARBA00006432"/>
    </source>
</evidence>
<dbReference type="InterPro" id="IPR045851">
    <property type="entry name" value="AMP-bd_C_sf"/>
</dbReference>
<dbReference type="InterPro" id="IPR000873">
    <property type="entry name" value="AMP-dep_synth/lig_dom"/>
</dbReference>
<evidence type="ECO:0000259" key="4">
    <source>
        <dbReference type="Pfam" id="PF13193"/>
    </source>
</evidence>
<sequence>MTARHPLSQRIADVVNLRPGARAIEYDGQWISWVQVGRAARRAAPVAADHPGGIGMLLRNRPGQVAAFLGVLLGGGTVVAINPTRGDDRTRADIAALRLPLIIGEADDLSTLVPPGTATLAISGSLDDADGPAPIVDEPAAHAVAVRMLTSGTTGPPKRIDLSYDMLARSVMGPQPERTPAPTELRRGVAIVNSPLVHIGGVFRVLQCVVEARPFVLLERFELTAWAAAVRKHRPRTVSLVPAALRTVLHSGLTRADLKSIRAVTCGTAPLSADDADAFTDKYGIPVLTSYAATEFGGGVAGWTLPDHQKYWRTKRGSVGRANPGARLRVVDDDGTPLAPDQVGLLEVKPAQLGPSADWMRTTDLARIDADGFVWIVGRADQAIIRGGFKVMPDDVRAALEGHPAVAGAAVVARPDERLGETPVAMVQLREPASADAEGLVDYLRTRLAGYEIPTEIAIVDDIPRTPSGKADLGAIRLFFGTAAKQRDHAR</sequence>
<dbReference type="Proteomes" id="UP000193529">
    <property type="component" value="Unassembled WGS sequence"/>
</dbReference>
<dbReference type="PANTHER" id="PTHR24096">
    <property type="entry name" value="LONG-CHAIN-FATTY-ACID--COA LIGASE"/>
    <property type="match status" value="1"/>
</dbReference>
<feature type="domain" description="AMP-dependent synthetase/ligase" evidence="3">
    <location>
        <begin position="15"/>
        <end position="350"/>
    </location>
</feature>
<dbReference type="Pfam" id="PF00501">
    <property type="entry name" value="AMP-binding"/>
    <property type="match status" value="1"/>
</dbReference>
<dbReference type="InterPro" id="IPR042099">
    <property type="entry name" value="ANL_N_sf"/>
</dbReference>
<dbReference type="Gene3D" id="3.40.50.12780">
    <property type="entry name" value="N-terminal domain of ligase-like"/>
    <property type="match status" value="1"/>
</dbReference>
<keyword evidence="6" id="KW-1185">Reference proteome</keyword>
<dbReference type="AlphaFoldDB" id="A0A1X1ZVN2"/>
<dbReference type="PANTHER" id="PTHR24096:SF149">
    <property type="entry name" value="AMP-BINDING DOMAIN-CONTAINING PROTEIN-RELATED"/>
    <property type="match status" value="1"/>
</dbReference>
<comment type="similarity">
    <text evidence="1">Belongs to the ATP-dependent AMP-binding enzyme family.</text>
</comment>
<dbReference type="RefSeq" id="WP_085077049.1">
    <property type="nucleotide sequence ID" value="NZ_JACKRZ010000273.1"/>
</dbReference>
<feature type="domain" description="AMP-binding enzyme C-terminal" evidence="4">
    <location>
        <begin position="398"/>
        <end position="470"/>
    </location>
</feature>
<organism evidence="5 6">
    <name type="scientific">Mycobacterium palustre</name>
    <dbReference type="NCBI Taxonomy" id="153971"/>
    <lineage>
        <taxon>Bacteria</taxon>
        <taxon>Bacillati</taxon>
        <taxon>Actinomycetota</taxon>
        <taxon>Actinomycetes</taxon>
        <taxon>Mycobacteriales</taxon>
        <taxon>Mycobacteriaceae</taxon>
        <taxon>Mycobacterium</taxon>
        <taxon>Mycobacterium simiae complex</taxon>
    </lineage>
</organism>
<evidence type="ECO:0000259" key="3">
    <source>
        <dbReference type="Pfam" id="PF00501"/>
    </source>
</evidence>
<name>A0A1X1ZVN2_9MYCO</name>
<dbReference type="InterPro" id="IPR025110">
    <property type="entry name" value="AMP-bd_C"/>
</dbReference>
<evidence type="ECO:0000313" key="6">
    <source>
        <dbReference type="Proteomes" id="UP000193529"/>
    </source>
</evidence>
<keyword evidence="2" id="KW-0436">Ligase</keyword>
<comment type="caution">
    <text evidence="5">The sequence shown here is derived from an EMBL/GenBank/DDBJ whole genome shotgun (WGS) entry which is preliminary data.</text>
</comment>
<dbReference type="SUPFAM" id="SSF56801">
    <property type="entry name" value="Acetyl-CoA synthetase-like"/>
    <property type="match status" value="1"/>
</dbReference>
<dbReference type="Gene3D" id="3.30.300.30">
    <property type="match status" value="1"/>
</dbReference>
<evidence type="ECO:0000256" key="2">
    <source>
        <dbReference type="ARBA" id="ARBA00022598"/>
    </source>
</evidence>
<proteinExistence type="inferred from homology"/>
<dbReference type="OrthoDB" id="3444674at2"/>
<protein>
    <submittedName>
        <fullName evidence="5">AMP-dependent synthetase</fullName>
    </submittedName>
</protein>
<dbReference type="GO" id="GO:0016405">
    <property type="term" value="F:CoA-ligase activity"/>
    <property type="evidence" value="ECO:0007669"/>
    <property type="project" value="TreeGrafter"/>
</dbReference>
<evidence type="ECO:0000313" key="5">
    <source>
        <dbReference type="EMBL" id="ORW28207.1"/>
    </source>
</evidence>
<accession>A0A1X1ZVN2</accession>
<gene>
    <name evidence="5" type="ORF">AWC19_27630</name>
</gene>
<dbReference type="EMBL" id="LQPJ01000064">
    <property type="protein sequence ID" value="ORW28207.1"/>
    <property type="molecule type" value="Genomic_DNA"/>
</dbReference>
<dbReference type="Pfam" id="PF13193">
    <property type="entry name" value="AMP-binding_C"/>
    <property type="match status" value="1"/>
</dbReference>
<reference evidence="5 6" key="1">
    <citation type="submission" date="2016-01" db="EMBL/GenBank/DDBJ databases">
        <title>The new phylogeny of the genus Mycobacterium.</title>
        <authorList>
            <person name="Tarcisio F."/>
            <person name="Conor M."/>
            <person name="Antonella G."/>
            <person name="Elisabetta G."/>
            <person name="Giulia F.S."/>
            <person name="Sara T."/>
            <person name="Anna F."/>
            <person name="Clotilde B."/>
            <person name="Roberto B."/>
            <person name="Veronica D.S."/>
            <person name="Fabio R."/>
            <person name="Monica P."/>
            <person name="Olivier J."/>
            <person name="Enrico T."/>
            <person name="Nicola S."/>
        </authorList>
    </citation>
    <scope>NUCLEOTIDE SEQUENCE [LARGE SCALE GENOMIC DNA]</scope>
    <source>
        <strain evidence="5 6">DSM 44572</strain>
    </source>
</reference>
<dbReference type="STRING" id="153971.AWC19_27630"/>